<dbReference type="PROSITE" id="PS51257">
    <property type="entry name" value="PROKAR_LIPOPROTEIN"/>
    <property type="match status" value="1"/>
</dbReference>
<accession>A0A6G5AFA5</accession>
<organism evidence="1">
    <name type="scientific">Rhipicephalus microplus</name>
    <name type="common">Cattle tick</name>
    <name type="synonym">Boophilus microplus</name>
    <dbReference type="NCBI Taxonomy" id="6941"/>
    <lineage>
        <taxon>Eukaryota</taxon>
        <taxon>Metazoa</taxon>
        <taxon>Ecdysozoa</taxon>
        <taxon>Arthropoda</taxon>
        <taxon>Chelicerata</taxon>
        <taxon>Arachnida</taxon>
        <taxon>Acari</taxon>
        <taxon>Parasitiformes</taxon>
        <taxon>Ixodida</taxon>
        <taxon>Ixodoidea</taxon>
        <taxon>Ixodidae</taxon>
        <taxon>Rhipicephalinae</taxon>
        <taxon>Rhipicephalus</taxon>
        <taxon>Boophilus</taxon>
    </lineage>
</organism>
<proteinExistence type="predicted"/>
<protein>
    <submittedName>
        <fullName evidence="1">Uncharacterized protein</fullName>
    </submittedName>
</protein>
<dbReference type="EMBL" id="GIKN01007216">
    <property type="protein sequence ID" value="NIE49489.1"/>
    <property type="molecule type" value="Transcribed_RNA"/>
</dbReference>
<name>A0A6G5AFA5_RHIMP</name>
<reference evidence="1" key="1">
    <citation type="submission" date="2020-03" db="EMBL/GenBank/DDBJ databases">
        <title>A transcriptome and proteome of the tick Rhipicephalus microplus shaped by the genetic composition of its hosts and developmental stage.</title>
        <authorList>
            <person name="Garcia G.R."/>
            <person name="Ribeiro J.M.C."/>
            <person name="Maruyama S.R."/>
            <person name="Gardinasse L.G."/>
            <person name="Nelson K."/>
            <person name="Ferreira B.R."/>
            <person name="Andrade T.G."/>
            <person name="Santos I.K.F.M."/>
        </authorList>
    </citation>
    <scope>NUCLEOTIDE SEQUENCE</scope>
    <source>
        <strain evidence="1">NSGR</strain>
        <tissue evidence="1">Salivary glands</tissue>
    </source>
</reference>
<dbReference type="AlphaFoldDB" id="A0A6G5AFA5"/>
<sequence>MPRLCSNNCHLFATASSCLYIPWPMAWLMACISSRLRGSNENPCTSDRPSISRRDCTFFFSFFRKEPISFSSFSCSCSRSSLVRCLGIFMNMFPMQTQGLWISSSSCFSALKASLFFCRRRSSSTTCSLSARIVSAVNSMSAKYCFTRAVAGFILIMGRQTGRCSYHRTSTTSQLDHTTTEHLYTTI</sequence>
<evidence type="ECO:0000313" key="1">
    <source>
        <dbReference type="EMBL" id="NIE49489.1"/>
    </source>
</evidence>